<proteinExistence type="predicted"/>
<dbReference type="AlphaFoldDB" id="A0AAD8DXC7"/>
<organism evidence="1 2">
    <name type="scientific">Mythimna separata</name>
    <name type="common">Oriental armyworm</name>
    <name type="synonym">Pseudaletia separata</name>
    <dbReference type="NCBI Taxonomy" id="271217"/>
    <lineage>
        <taxon>Eukaryota</taxon>
        <taxon>Metazoa</taxon>
        <taxon>Ecdysozoa</taxon>
        <taxon>Arthropoda</taxon>
        <taxon>Hexapoda</taxon>
        <taxon>Insecta</taxon>
        <taxon>Pterygota</taxon>
        <taxon>Neoptera</taxon>
        <taxon>Endopterygota</taxon>
        <taxon>Lepidoptera</taxon>
        <taxon>Glossata</taxon>
        <taxon>Ditrysia</taxon>
        <taxon>Noctuoidea</taxon>
        <taxon>Noctuidae</taxon>
        <taxon>Noctuinae</taxon>
        <taxon>Hadenini</taxon>
        <taxon>Mythimna</taxon>
    </lineage>
</organism>
<comment type="caution">
    <text evidence="1">The sequence shown here is derived from an EMBL/GenBank/DDBJ whole genome shotgun (WGS) entry which is preliminary data.</text>
</comment>
<reference evidence="1" key="1">
    <citation type="submission" date="2023-03" db="EMBL/GenBank/DDBJ databases">
        <title>Chromosome-level genomes of two armyworms, Mythimna separata and Mythimna loreyi, provide insights into the biosynthesis and reception of sex pheromones.</title>
        <authorList>
            <person name="Zhao H."/>
        </authorList>
    </citation>
    <scope>NUCLEOTIDE SEQUENCE</scope>
    <source>
        <strain evidence="1">BeijingLab</strain>
        <tissue evidence="1">Pupa</tissue>
    </source>
</reference>
<protein>
    <submittedName>
        <fullName evidence="1">Uncharacterized protein</fullName>
    </submittedName>
</protein>
<dbReference type="Proteomes" id="UP001231518">
    <property type="component" value="Chromosome 9"/>
</dbReference>
<accession>A0AAD8DXC7</accession>
<dbReference type="EMBL" id="JARGEI010000006">
    <property type="protein sequence ID" value="KAJ8730235.1"/>
    <property type="molecule type" value="Genomic_DNA"/>
</dbReference>
<sequence length="144" mass="17313">MKLIQIIPVICVFLFHESNSVRLDKLFQFIDGYQSEHNLRGFLHVGNDYAIFLRTPNPHDKYLVYELYEVKNVPDAENYKPRMLAITKVPTEYVKEQLTTFRNELYKANRRRLADGEHWMARRLSVPFRARKDICIQNYEMRED</sequence>
<name>A0AAD8DXC7_MYTSE</name>
<gene>
    <name evidence="1" type="ORF">PYW07_017273</name>
</gene>
<keyword evidence="2" id="KW-1185">Reference proteome</keyword>
<evidence type="ECO:0000313" key="2">
    <source>
        <dbReference type="Proteomes" id="UP001231518"/>
    </source>
</evidence>
<evidence type="ECO:0000313" key="1">
    <source>
        <dbReference type="EMBL" id="KAJ8730235.1"/>
    </source>
</evidence>